<evidence type="ECO:0000256" key="1">
    <source>
        <dbReference type="ARBA" id="ARBA00001946"/>
    </source>
</evidence>
<dbReference type="PROSITE" id="PS00893">
    <property type="entry name" value="NUDIX_BOX"/>
    <property type="match status" value="1"/>
</dbReference>
<evidence type="ECO:0000313" key="3">
    <source>
        <dbReference type="EMBL" id="ALV07410.1"/>
    </source>
</evidence>
<dbReference type="Pfam" id="PF15916">
    <property type="entry name" value="DUF4743"/>
    <property type="match status" value="1"/>
</dbReference>
<dbReference type="EMBL" id="CP013729">
    <property type="protein sequence ID" value="ALV07410.1"/>
    <property type="molecule type" value="Genomic_DNA"/>
</dbReference>
<dbReference type="KEGG" id="rdp:RD2015_2948"/>
<dbReference type="Proteomes" id="UP000060699">
    <property type="component" value="Chromosome"/>
</dbReference>
<protein>
    <submittedName>
        <fullName evidence="3">NUDIX hydrolase</fullName>
    </submittedName>
</protein>
<dbReference type="PROSITE" id="PS51462">
    <property type="entry name" value="NUDIX"/>
    <property type="match status" value="1"/>
</dbReference>
<accession>A0A0U3LLW8</accession>
<evidence type="ECO:0000256" key="2">
    <source>
        <dbReference type="ARBA" id="ARBA00022801"/>
    </source>
</evidence>
<reference evidence="3 4" key="1">
    <citation type="submission" date="2015-12" db="EMBL/GenBank/DDBJ databases">
        <title>Complete genome of Roseateles depolymerans KCTC 42856.</title>
        <authorList>
            <person name="Kim K.M."/>
        </authorList>
    </citation>
    <scope>NUCLEOTIDE SEQUENCE [LARGE SCALE GENOMIC DNA]</scope>
    <source>
        <strain evidence="3 4">KCTC 42856</strain>
    </source>
</reference>
<dbReference type="Pfam" id="PF00293">
    <property type="entry name" value="NUDIX"/>
    <property type="match status" value="1"/>
</dbReference>
<dbReference type="InterPro" id="IPR000086">
    <property type="entry name" value="NUDIX_hydrolase_dom"/>
</dbReference>
<dbReference type="InterPro" id="IPR031804">
    <property type="entry name" value="DUF4743"/>
</dbReference>
<dbReference type="SUPFAM" id="SSF55811">
    <property type="entry name" value="Nudix"/>
    <property type="match status" value="1"/>
</dbReference>
<dbReference type="AlphaFoldDB" id="A0A0U3LLW8"/>
<sequence>MRVPALQACWPELQLSAGLARWDAPDMDMAQRSARIAAVALALRERQAIPGWRDEAFACEHPVADPCAERGEPLFALERAAFRFFGLMSRAVHINGFLPGARLLCGRRALSKATDPGRLDNLAAGGVPVGEDFLACAQRELWEEAGVPMALSASLKPRGQLRSTRMTPEGLHDEVLHVYSLVLPPGFVASNRDGEVSEFLSLDLETLAQRLAQDEFSVDAAAVTAWGLMHDERRDDLLA</sequence>
<dbReference type="CDD" id="cd03676">
    <property type="entry name" value="NUDIX_Tnr3_like"/>
    <property type="match status" value="1"/>
</dbReference>
<name>A0A0U3LLW8_9BURK</name>
<proteinExistence type="predicted"/>
<gene>
    <name evidence="3" type="ORF">RD2015_2948</name>
</gene>
<keyword evidence="2 3" id="KW-0378">Hydrolase</keyword>
<comment type="cofactor">
    <cofactor evidence="1">
        <name>Mg(2+)</name>
        <dbReference type="ChEBI" id="CHEBI:18420"/>
    </cofactor>
</comment>
<evidence type="ECO:0000313" key="4">
    <source>
        <dbReference type="Proteomes" id="UP000060699"/>
    </source>
</evidence>
<dbReference type="Gene3D" id="3.90.79.10">
    <property type="entry name" value="Nucleoside Triphosphate Pyrophosphohydrolase"/>
    <property type="match status" value="1"/>
</dbReference>
<keyword evidence="4" id="KW-1185">Reference proteome</keyword>
<dbReference type="GO" id="GO:0016787">
    <property type="term" value="F:hydrolase activity"/>
    <property type="evidence" value="ECO:0007669"/>
    <property type="project" value="UniProtKB-KW"/>
</dbReference>
<organism evidence="3 4">
    <name type="scientific">Roseateles depolymerans</name>
    <dbReference type="NCBI Taxonomy" id="76731"/>
    <lineage>
        <taxon>Bacteria</taxon>
        <taxon>Pseudomonadati</taxon>
        <taxon>Pseudomonadota</taxon>
        <taxon>Betaproteobacteria</taxon>
        <taxon>Burkholderiales</taxon>
        <taxon>Sphaerotilaceae</taxon>
        <taxon>Roseateles</taxon>
    </lineage>
</organism>
<dbReference type="InterPro" id="IPR020084">
    <property type="entry name" value="NUDIX_hydrolase_CS"/>
</dbReference>
<dbReference type="InterPro" id="IPR015797">
    <property type="entry name" value="NUDIX_hydrolase-like_dom_sf"/>
</dbReference>
<dbReference type="STRING" id="76731.RD2015_2948"/>
<dbReference type="PATRIC" id="fig|76731.3.peg.3019"/>